<proteinExistence type="predicted"/>
<dbReference type="EMBL" id="LCTW02000239">
    <property type="protein sequence ID" value="KXX75929.1"/>
    <property type="molecule type" value="Genomic_DNA"/>
</dbReference>
<gene>
    <name evidence="1" type="ORF">MMYC01_207423</name>
</gene>
<reference evidence="1 2" key="1">
    <citation type="journal article" date="2016" name="Genome Announc.">
        <title>Genome Sequence of Madurella mycetomatis mm55, Isolated from a Human Mycetoma Case in Sudan.</title>
        <authorList>
            <person name="Smit S."/>
            <person name="Derks M.F."/>
            <person name="Bervoets S."/>
            <person name="Fahal A."/>
            <person name="van Leeuwen W."/>
            <person name="van Belkum A."/>
            <person name="van de Sande W.W."/>
        </authorList>
    </citation>
    <scope>NUCLEOTIDE SEQUENCE [LARGE SCALE GENOMIC DNA]</scope>
    <source>
        <strain evidence="2">mm55</strain>
    </source>
</reference>
<organism evidence="1 2">
    <name type="scientific">Madurella mycetomatis</name>
    <dbReference type="NCBI Taxonomy" id="100816"/>
    <lineage>
        <taxon>Eukaryota</taxon>
        <taxon>Fungi</taxon>
        <taxon>Dikarya</taxon>
        <taxon>Ascomycota</taxon>
        <taxon>Pezizomycotina</taxon>
        <taxon>Sordariomycetes</taxon>
        <taxon>Sordariomycetidae</taxon>
        <taxon>Sordariales</taxon>
        <taxon>Sordariales incertae sedis</taxon>
        <taxon>Madurella</taxon>
    </lineage>
</organism>
<dbReference type="VEuPathDB" id="FungiDB:MMYC01_207423"/>
<dbReference type="STRING" id="100816.A0A175VXP4"/>
<dbReference type="Proteomes" id="UP000078237">
    <property type="component" value="Unassembled WGS sequence"/>
</dbReference>
<evidence type="ECO:0000313" key="1">
    <source>
        <dbReference type="EMBL" id="KXX75929.1"/>
    </source>
</evidence>
<sequence length="290" mass="33697">MAAATALCRKARQLQSFRGIGGRLHPGLHRQPTRLTYCLDRVFANRPSPHISPHIFSRPFALSARLVSSLDQSRSIGVEWHELSPERQIEWLLSSVGDAKWGWVIYRCTYKPELECHWESFRRLVEERTRESIAESDAPQIAEKLDWVFVKDPALERATRDELKRRFRAWARAENPSYDINNTPYCRGSRYKYFIQVDEDALRSVLDDPNDPTNPANRVDLQGGHVNIVHAWQDPLPLEEATDEFGEAVDNEDWMMIQASMIAPYFYVDLDNDESWYVHYSPPPHGICIW</sequence>
<comment type="caution">
    <text evidence="1">The sequence shown here is derived from an EMBL/GenBank/DDBJ whole genome shotgun (WGS) entry which is preliminary data.</text>
</comment>
<keyword evidence="2" id="KW-1185">Reference proteome</keyword>
<protein>
    <submittedName>
        <fullName evidence="1">Uncharacterized protein</fullName>
    </submittedName>
</protein>
<dbReference type="AlphaFoldDB" id="A0A175VXP4"/>
<evidence type="ECO:0000313" key="2">
    <source>
        <dbReference type="Proteomes" id="UP000078237"/>
    </source>
</evidence>
<dbReference type="OrthoDB" id="4424523at2759"/>
<accession>A0A175VXP4</accession>
<name>A0A175VXP4_9PEZI</name>